<keyword evidence="3" id="KW-1185">Reference proteome</keyword>
<reference evidence="2 3" key="1">
    <citation type="submission" date="2020-01" db="EMBL/GenBank/DDBJ databases">
        <title>Identification and distribution of gene clusters putatively required for synthesis of sphingolipid metabolism inhibitors in phylogenetically diverse species of the filamentous fungus Fusarium.</title>
        <authorList>
            <person name="Kim H.-S."/>
            <person name="Busman M."/>
            <person name="Brown D.W."/>
            <person name="Divon H."/>
            <person name="Uhlig S."/>
            <person name="Proctor R.H."/>
        </authorList>
    </citation>
    <scope>NUCLEOTIDE SEQUENCE [LARGE SCALE GENOMIC DNA]</scope>
    <source>
        <strain evidence="2 3">NRRL 20459</strain>
    </source>
</reference>
<organism evidence="2 3">
    <name type="scientific">Fusarium albosuccineum</name>
    <dbReference type="NCBI Taxonomy" id="1237068"/>
    <lineage>
        <taxon>Eukaryota</taxon>
        <taxon>Fungi</taxon>
        <taxon>Dikarya</taxon>
        <taxon>Ascomycota</taxon>
        <taxon>Pezizomycotina</taxon>
        <taxon>Sordariomycetes</taxon>
        <taxon>Hypocreomycetidae</taxon>
        <taxon>Hypocreales</taxon>
        <taxon>Nectriaceae</taxon>
        <taxon>Fusarium</taxon>
        <taxon>Fusarium decemcellulare species complex</taxon>
    </lineage>
</organism>
<feature type="region of interest" description="Disordered" evidence="1">
    <location>
        <begin position="1"/>
        <end position="91"/>
    </location>
</feature>
<evidence type="ECO:0000313" key="3">
    <source>
        <dbReference type="Proteomes" id="UP000554235"/>
    </source>
</evidence>
<accession>A0A8H4PCK4</accession>
<dbReference type="EMBL" id="JAADYS010001197">
    <property type="protein sequence ID" value="KAF4464386.1"/>
    <property type="molecule type" value="Genomic_DNA"/>
</dbReference>
<comment type="caution">
    <text evidence="2">The sequence shown here is derived from an EMBL/GenBank/DDBJ whole genome shotgun (WGS) entry which is preliminary data.</text>
</comment>
<feature type="compositionally biased region" description="Basic and acidic residues" evidence="1">
    <location>
        <begin position="8"/>
        <end position="20"/>
    </location>
</feature>
<proteinExistence type="predicted"/>
<feature type="compositionally biased region" description="Basic and acidic residues" evidence="1">
    <location>
        <begin position="72"/>
        <end position="84"/>
    </location>
</feature>
<evidence type="ECO:0000256" key="1">
    <source>
        <dbReference type="SAM" id="MobiDB-lite"/>
    </source>
</evidence>
<gene>
    <name evidence="2" type="ORF">FALBO_8777</name>
</gene>
<dbReference type="AlphaFoldDB" id="A0A8H4PCK4"/>
<protein>
    <submittedName>
        <fullName evidence="2">Uncharacterized protein</fullName>
    </submittedName>
</protein>
<dbReference type="Proteomes" id="UP000554235">
    <property type="component" value="Unassembled WGS sequence"/>
</dbReference>
<name>A0A8H4PCK4_9HYPO</name>
<evidence type="ECO:0000313" key="2">
    <source>
        <dbReference type="EMBL" id="KAF4464386.1"/>
    </source>
</evidence>
<sequence length="91" mass="9933">MCAQAQGEPRRRKEPWDDATTRVWLASQDSLGQAECPDEQPRQPFAGGGDEETNEGRMGIKPTGEMITLRLSRGDPGLRAREVAEGPPVVS</sequence>